<dbReference type="InterPro" id="IPR002401">
    <property type="entry name" value="Cyt_P450_E_grp-I"/>
</dbReference>
<evidence type="ECO:0000313" key="5">
    <source>
        <dbReference type="Proteomes" id="UP001217089"/>
    </source>
</evidence>
<dbReference type="SUPFAM" id="SSF48264">
    <property type="entry name" value="Cytochrome P450"/>
    <property type="match status" value="1"/>
</dbReference>
<dbReference type="Pfam" id="PF00067">
    <property type="entry name" value="p450"/>
    <property type="match status" value="1"/>
</dbReference>
<dbReference type="PRINTS" id="PR00463">
    <property type="entry name" value="EP450I"/>
</dbReference>
<keyword evidence="3" id="KW-0408">Iron</keyword>
<evidence type="ECO:0000256" key="3">
    <source>
        <dbReference type="ARBA" id="ARBA00023004"/>
    </source>
</evidence>
<dbReference type="PANTHER" id="PTHR24300:SF375">
    <property type="entry name" value="CYTOCHROME P450 FAMILY"/>
    <property type="match status" value="1"/>
</dbReference>
<dbReference type="EMBL" id="JARBDR010000440">
    <property type="protein sequence ID" value="KAJ8312835.1"/>
    <property type="molecule type" value="Genomic_DNA"/>
</dbReference>
<sequence>MKEHKDSFDRKNIRDFTDNLILARREAEDEDDKQLLSQLTETHLMLTLTNIFFGGIDTSRMTLNWAVLHMAAFQDIQDKVHQELDSVVGEHYY</sequence>
<comment type="similarity">
    <text evidence="1">Belongs to the cytochrome P450 family.</text>
</comment>
<keyword evidence="5" id="KW-1185">Reference proteome</keyword>
<dbReference type="InterPro" id="IPR050182">
    <property type="entry name" value="Cytochrome_P450_fam2"/>
</dbReference>
<evidence type="ECO:0000256" key="2">
    <source>
        <dbReference type="ARBA" id="ARBA00022723"/>
    </source>
</evidence>
<organism evidence="4 5">
    <name type="scientific">Tegillarca granosa</name>
    <name type="common">Malaysian cockle</name>
    <name type="synonym">Anadara granosa</name>
    <dbReference type="NCBI Taxonomy" id="220873"/>
    <lineage>
        <taxon>Eukaryota</taxon>
        <taxon>Metazoa</taxon>
        <taxon>Spiralia</taxon>
        <taxon>Lophotrochozoa</taxon>
        <taxon>Mollusca</taxon>
        <taxon>Bivalvia</taxon>
        <taxon>Autobranchia</taxon>
        <taxon>Pteriomorphia</taxon>
        <taxon>Arcoida</taxon>
        <taxon>Arcoidea</taxon>
        <taxon>Arcidae</taxon>
        <taxon>Tegillarca</taxon>
    </lineage>
</organism>
<gene>
    <name evidence="4" type="ORF">KUTeg_010208</name>
</gene>
<comment type="caution">
    <text evidence="4">The sequence shown here is derived from an EMBL/GenBank/DDBJ whole genome shotgun (WGS) entry which is preliminary data.</text>
</comment>
<evidence type="ECO:0000256" key="1">
    <source>
        <dbReference type="ARBA" id="ARBA00010617"/>
    </source>
</evidence>
<keyword evidence="2" id="KW-0479">Metal-binding</keyword>
<dbReference type="Gene3D" id="1.10.630.10">
    <property type="entry name" value="Cytochrome P450"/>
    <property type="match status" value="1"/>
</dbReference>
<dbReference type="Proteomes" id="UP001217089">
    <property type="component" value="Unassembled WGS sequence"/>
</dbReference>
<proteinExistence type="inferred from homology"/>
<dbReference type="InterPro" id="IPR036396">
    <property type="entry name" value="Cyt_P450_sf"/>
</dbReference>
<reference evidence="4 5" key="1">
    <citation type="submission" date="2022-12" db="EMBL/GenBank/DDBJ databases">
        <title>Chromosome-level genome of Tegillarca granosa.</title>
        <authorList>
            <person name="Kim J."/>
        </authorList>
    </citation>
    <scope>NUCLEOTIDE SEQUENCE [LARGE SCALE GENOMIC DNA]</scope>
    <source>
        <strain evidence="4">Teg-2019</strain>
        <tissue evidence="4">Adductor muscle</tissue>
    </source>
</reference>
<accession>A0ABQ9F965</accession>
<name>A0ABQ9F965_TEGGR</name>
<dbReference type="PANTHER" id="PTHR24300">
    <property type="entry name" value="CYTOCHROME P450 508A4-RELATED"/>
    <property type="match status" value="1"/>
</dbReference>
<protein>
    <submittedName>
        <fullName evidence="4">Uncharacterized protein</fullName>
    </submittedName>
</protein>
<evidence type="ECO:0000313" key="4">
    <source>
        <dbReference type="EMBL" id="KAJ8312835.1"/>
    </source>
</evidence>
<dbReference type="InterPro" id="IPR001128">
    <property type="entry name" value="Cyt_P450"/>
</dbReference>